<evidence type="ECO:0000313" key="2">
    <source>
        <dbReference type="EMBL" id="GCC30358.1"/>
    </source>
</evidence>
<name>A0A401SIY3_CHIPU</name>
<evidence type="ECO:0000256" key="1">
    <source>
        <dbReference type="SAM" id="SignalP"/>
    </source>
</evidence>
<comment type="caution">
    <text evidence="2">The sequence shown here is derived from an EMBL/GenBank/DDBJ whole genome shotgun (WGS) entry which is preliminary data.</text>
</comment>
<keyword evidence="1" id="KW-0732">Signal</keyword>
<keyword evidence="3" id="KW-1185">Reference proteome</keyword>
<accession>A0A401SIY3</accession>
<sequence length="103" mass="10987">MNVKFHILVLLVLFVSLTLVSGGPVAILSEGSALDEGGIRTYDPCLSESGISEILFPSKFISTFGTSRSPSLPQEAEHPSLTISKSPFASILMSTMKTNVSQK</sequence>
<feature type="chain" id="PRO_5019355899" evidence="1">
    <location>
        <begin position="23"/>
        <end position="103"/>
    </location>
</feature>
<dbReference type="Proteomes" id="UP000287033">
    <property type="component" value="Unassembled WGS sequence"/>
</dbReference>
<proteinExistence type="predicted"/>
<gene>
    <name evidence="2" type="ORF">chiPu_0008806</name>
</gene>
<feature type="signal peptide" evidence="1">
    <location>
        <begin position="1"/>
        <end position="22"/>
    </location>
</feature>
<dbReference type="EMBL" id="BEZZ01000299">
    <property type="protein sequence ID" value="GCC30358.1"/>
    <property type="molecule type" value="Genomic_DNA"/>
</dbReference>
<dbReference type="AlphaFoldDB" id="A0A401SIY3"/>
<protein>
    <submittedName>
        <fullName evidence="2">Uncharacterized protein</fullName>
    </submittedName>
</protein>
<organism evidence="2 3">
    <name type="scientific">Chiloscyllium punctatum</name>
    <name type="common">Brownbanded bambooshark</name>
    <name type="synonym">Hemiscyllium punctatum</name>
    <dbReference type="NCBI Taxonomy" id="137246"/>
    <lineage>
        <taxon>Eukaryota</taxon>
        <taxon>Metazoa</taxon>
        <taxon>Chordata</taxon>
        <taxon>Craniata</taxon>
        <taxon>Vertebrata</taxon>
        <taxon>Chondrichthyes</taxon>
        <taxon>Elasmobranchii</taxon>
        <taxon>Galeomorphii</taxon>
        <taxon>Galeoidea</taxon>
        <taxon>Orectolobiformes</taxon>
        <taxon>Hemiscylliidae</taxon>
        <taxon>Chiloscyllium</taxon>
    </lineage>
</organism>
<reference evidence="2 3" key="1">
    <citation type="journal article" date="2018" name="Nat. Ecol. Evol.">
        <title>Shark genomes provide insights into elasmobranch evolution and the origin of vertebrates.</title>
        <authorList>
            <person name="Hara Y"/>
            <person name="Yamaguchi K"/>
            <person name="Onimaru K"/>
            <person name="Kadota M"/>
            <person name="Koyanagi M"/>
            <person name="Keeley SD"/>
            <person name="Tatsumi K"/>
            <person name="Tanaka K"/>
            <person name="Motone F"/>
            <person name="Kageyama Y"/>
            <person name="Nozu R"/>
            <person name="Adachi N"/>
            <person name="Nishimura O"/>
            <person name="Nakagawa R"/>
            <person name="Tanegashima C"/>
            <person name="Kiyatake I"/>
            <person name="Matsumoto R"/>
            <person name="Murakumo K"/>
            <person name="Nishida K"/>
            <person name="Terakita A"/>
            <person name="Kuratani S"/>
            <person name="Sato K"/>
            <person name="Hyodo S Kuraku.S."/>
        </authorList>
    </citation>
    <scope>NUCLEOTIDE SEQUENCE [LARGE SCALE GENOMIC DNA]</scope>
</reference>
<evidence type="ECO:0000313" key="3">
    <source>
        <dbReference type="Proteomes" id="UP000287033"/>
    </source>
</evidence>